<dbReference type="PROSITE" id="PS51384">
    <property type="entry name" value="FAD_FR"/>
    <property type="match status" value="1"/>
</dbReference>
<evidence type="ECO:0000313" key="8">
    <source>
        <dbReference type="EMBL" id="GHJ85242.1"/>
    </source>
</evidence>
<feature type="binding site" evidence="6">
    <location>
        <position position="160"/>
    </location>
    <ligand>
        <name>FAD</name>
        <dbReference type="ChEBI" id="CHEBI:57692"/>
    </ligand>
</feature>
<dbReference type="GO" id="GO:0016491">
    <property type="term" value="F:oxidoreductase activity"/>
    <property type="evidence" value="ECO:0007669"/>
    <property type="project" value="UniProtKB-KW"/>
</dbReference>
<gene>
    <name evidence="8" type="ORF">NliqN6_1644</name>
</gene>
<feature type="binding site" evidence="6">
    <location>
        <position position="175"/>
    </location>
    <ligand>
        <name>FAD</name>
        <dbReference type="ChEBI" id="CHEBI:57692"/>
    </ligand>
</feature>
<reference evidence="8" key="1">
    <citation type="submission" date="2020-07" db="EMBL/GenBank/DDBJ databases">
        <title>Draft Genome Sequence of a Deep-Sea Yeast, Naganishia (Cryptococcus) liquefaciens strain N6.</title>
        <authorList>
            <person name="Han Y.W."/>
            <person name="Kajitani R."/>
            <person name="Morimoto H."/>
            <person name="Parhat M."/>
            <person name="Tsubouchi H."/>
            <person name="Bakenova O."/>
            <person name="Ogata M."/>
            <person name="Argunhan B."/>
            <person name="Aoki R."/>
            <person name="Kajiwara S."/>
            <person name="Itoh T."/>
            <person name="Iwasaki H."/>
        </authorList>
    </citation>
    <scope>NUCLEOTIDE SEQUENCE</scope>
    <source>
        <strain evidence="8">N6</strain>
    </source>
</reference>
<proteinExistence type="inferred from homology"/>
<dbReference type="EMBL" id="BLZA01000011">
    <property type="protein sequence ID" value="GHJ85242.1"/>
    <property type="molecule type" value="Genomic_DNA"/>
</dbReference>
<evidence type="ECO:0000256" key="2">
    <source>
        <dbReference type="ARBA" id="ARBA00006105"/>
    </source>
</evidence>
<dbReference type="OrthoDB" id="432685at2759"/>
<comment type="cofactor">
    <cofactor evidence="1 6">
        <name>FAD</name>
        <dbReference type="ChEBI" id="CHEBI:57692"/>
    </cofactor>
</comment>
<dbReference type="Proteomes" id="UP000620104">
    <property type="component" value="Unassembled WGS sequence"/>
</dbReference>
<evidence type="ECO:0000313" key="9">
    <source>
        <dbReference type="Proteomes" id="UP000620104"/>
    </source>
</evidence>
<feature type="domain" description="FAD-binding FR-type" evidence="7">
    <location>
        <begin position="98"/>
        <end position="209"/>
    </location>
</feature>
<keyword evidence="4 6" id="KW-0274">FAD</keyword>
<sequence>MAPGNRHLLLAYSKSARSLFITRTSTGSTRFIATCRTSPGQNSHEVKSYESFSRRRYHGSGQHSGSHYNKYESIPVLSFFFGSIFGVGSDDTPDLTPFKYTKHRVLSVKRISPQHVLVDIQVSEKSRAAFGNSESAGQVGNLDIWHVYVKSPDLQIERPYTPINDVEKDGFIRLLVKRVKGGEVGRYLHSLGEGDDIELRGPIKTVSVPVESLDHLALIATGTGVAPFLQFICKIANATDRQSQDEPTRAPSVKLPKVSLIQFLPRNSHSTSTGALSTSTTAQIVSESLPVEEFDSTTEAGPDIIRHPEVFSPIVRKRLTSEGTLRLLRAGQSVNHSLLVDSLTKTQQTQQAQQSTLPSNTAEQTVNAEAGSWFGWLSSSAPAIKPNSDTAGLDEDLKVQDGKICGKRVGVMACLPVQTLIPLAGPQFPMGRSKPAIAGVLGRMGFDRSNVWIL</sequence>
<dbReference type="Pfam" id="PF00970">
    <property type="entry name" value="FAD_binding_6"/>
    <property type="match status" value="1"/>
</dbReference>
<dbReference type="InterPro" id="IPR008333">
    <property type="entry name" value="Cbr1-like_FAD-bd_dom"/>
</dbReference>
<dbReference type="Gene3D" id="2.40.30.10">
    <property type="entry name" value="Translation factors"/>
    <property type="match status" value="1"/>
</dbReference>
<name>A0A8H3YEH0_9TREE</name>
<dbReference type="Gene3D" id="3.40.50.80">
    <property type="entry name" value="Nucleotide-binding domain of ferredoxin-NADP reductase (FNR) module"/>
    <property type="match status" value="1"/>
</dbReference>
<feature type="binding site" evidence="6">
    <location>
        <position position="184"/>
    </location>
    <ligand>
        <name>FAD</name>
        <dbReference type="ChEBI" id="CHEBI:57692"/>
    </ligand>
</feature>
<dbReference type="SUPFAM" id="SSF52343">
    <property type="entry name" value="Ferredoxin reductase-like, C-terminal NADP-linked domain"/>
    <property type="match status" value="1"/>
</dbReference>
<dbReference type="SUPFAM" id="SSF63380">
    <property type="entry name" value="Riboflavin synthase domain-like"/>
    <property type="match status" value="1"/>
</dbReference>
<evidence type="ECO:0000259" key="7">
    <source>
        <dbReference type="PROSITE" id="PS51384"/>
    </source>
</evidence>
<dbReference type="PRINTS" id="PR00406">
    <property type="entry name" value="CYTB5RDTASE"/>
</dbReference>
<evidence type="ECO:0000256" key="1">
    <source>
        <dbReference type="ARBA" id="ARBA00001974"/>
    </source>
</evidence>
<protein>
    <recommendedName>
        <fullName evidence="7">FAD-binding FR-type domain-containing protein</fullName>
    </recommendedName>
</protein>
<keyword evidence="9" id="KW-1185">Reference proteome</keyword>
<evidence type="ECO:0000256" key="4">
    <source>
        <dbReference type="ARBA" id="ARBA00022827"/>
    </source>
</evidence>
<feature type="binding site" evidence="6">
    <location>
        <position position="159"/>
    </location>
    <ligand>
        <name>FAD</name>
        <dbReference type="ChEBI" id="CHEBI:57692"/>
    </ligand>
</feature>
<organism evidence="8 9">
    <name type="scientific">Naganishia liquefaciens</name>
    <dbReference type="NCBI Taxonomy" id="104408"/>
    <lineage>
        <taxon>Eukaryota</taxon>
        <taxon>Fungi</taxon>
        <taxon>Dikarya</taxon>
        <taxon>Basidiomycota</taxon>
        <taxon>Agaricomycotina</taxon>
        <taxon>Tremellomycetes</taxon>
        <taxon>Filobasidiales</taxon>
        <taxon>Filobasidiaceae</taxon>
        <taxon>Naganishia</taxon>
    </lineage>
</organism>
<accession>A0A8H3YEH0</accession>
<keyword evidence="3 6" id="KW-0285">Flavoprotein</keyword>
<dbReference type="PANTHER" id="PTHR19370">
    <property type="entry name" value="NADH-CYTOCHROME B5 REDUCTASE"/>
    <property type="match status" value="1"/>
</dbReference>
<dbReference type="InterPro" id="IPR039261">
    <property type="entry name" value="FNR_nucleotide-bd"/>
</dbReference>
<dbReference type="InterPro" id="IPR001834">
    <property type="entry name" value="CBR-like"/>
</dbReference>
<comment type="similarity">
    <text evidence="2">Belongs to the flavoprotein pyridine nucleotide cytochrome reductase family.</text>
</comment>
<dbReference type="InterPro" id="IPR017927">
    <property type="entry name" value="FAD-bd_FR_type"/>
</dbReference>
<feature type="binding site" evidence="6">
    <location>
        <position position="158"/>
    </location>
    <ligand>
        <name>FAD</name>
        <dbReference type="ChEBI" id="CHEBI:57692"/>
    </ligand>
</feature>
<comment type="caution">
    <text evidence="8">The sequence shown here is derived from an EMBL/GenBank/DDBJ whole genome shotgun (WGS) entry which is preliminary data.</text>
</comment>
<dbReference type="PANTHER" id="PTHR19370:SF184">
    <property type="entry name" value="NADH-CYTOCHROME B5 REDUCTASE-LIKE"/>
    <property type="match status" value="1"/>
</dbReference>
<evidence type="ECO:0000256" key="6">
    <source>
        <dbReference type="PIRSR" id="PIRSR601834-1"/>
    </source>
</evidence>
<feature type="binding site" evidence="6">
    <location>
        <position position="177"/>
    </location>
    <ligand>
        <name>FAD</name>
        <dbReference type="ChEBI" id="CHEBI:57692"/>
    </ligand>
</feature>
<evidence type="ECO:0000256" key="3">
    <source>
        <dbReference type="ARBA" id="ARBA00022630"/>
    </source>
</evidence>
<keyword evidence="5" id="KW-0560">Oxidoreductase</keyword>
<dbReference type="InterPro" id="IPR017938">
    <property type="entry name" value="Riboflavin_synthase-like_b-brl"/>
</dbReference>
<evidence type="ECO:0000256" key="5">
    <source>
        <dbReference type="ARBA" id="ARBA00023002"/>
    </source>
</evidence>
<dbReference type="AlphaFoldDB" id="A0A8H3YEH0"/>